<name>A0A1Y4QPH9_9FIRM</name>
<reference evidence="3" key="1">
    <citation type="submission" date="2017-04" db="EMBL/GenBank/DDBJ databases">
        <title>Function of individual gut microbiota members based on whole genome sequencing of pure cultures obtained from chicken caecum.</title>
        <authorList>
            <person name="Medvecky M."/>
            <person name="Cejkova D."/>
            <person name="Polansky O."/>
            <person name="Karasova D."/>
            <person name="Kubasova T."/>
            <person name="Cizek A."/>
            <person name="Rychlik I."/>
        </authorList>
    </citation>
    <scope>NUCLEOTIDE SEQUENCE [LARGE SCALE GENOMIC DNA]</scope>
    <source>
        <strain evidence="3">An149</strain>
    </source>
</reference>
<evidence type="ECO:0000256" key="1">
    <source>
        <dbReference type="SAM" id="Phobius"/>
    </source>
</evidence>
<dbReference type="RefSeq" id="WP_087254744.1">
    <property type="nucleotide sequence ID" value="NZ_JAGZXW010000026.1"/>
</dbReference>
<organism evidence="2 3">
    <name type="scientific">Thomasclavelia spiroformis</name>
    <dbReference type="NCBI Taxonomy" id="29348"/>
    <lineage>
        <taxon>Bacteria</taxon>
        <taxon>Bacillati</taxon>
        <taxon>Bacillota</taxon>
        <taxon>Erysipelotrichia</taxon>
        <taxon>Erysipelotrichales</taxon>
        <taxon>Coprobacillaceae</taxon>
        <taxon>Thomasclavelia</taxon>
    </lineage>
</organism>
<dbReference type="AlphaFoldDB" id="A0A1Y4QPH9"/>
<feature type="transmembrane region" description="Helical" evidence="1">
    <location>
        <begin position="31"/>
        <end position="55"/>
    </location>
</feature>
<evidence type="ECO:0000313" key="3">
    <source>
        <dbReference type="Proteomes" id="UP000196258"/>
    </source>
</evidence>
<feature type="transmembrane region" description="Helical" evidence="1">
    <location>
        <begin position="7"/>
        <end position="25"/>
    </location>
</feature>
<comment type="caution">
    <text evidence="2">The sequence shown here is derived from an EMBL/GenBank/DDBJ whole genome shotgun (WGS) entry which is preliminary data.</text>
</comment>
<protein>
    <submittedName>
        <fullName evidence="2">Uncharacterized protein</fullName>
    </submittedName>
</protein>
<gene>
    <name evidence="2" type="ORF">B5E91_02675</name>
</gene>
<keyword evidence="1" id="KW-1133">Transmembrane helix</keyword>
<sequence length="67" mass="7984">MKNNKLEWIKLIIAIVVVISIRFLYEMNVVSNIVALVITSSVFIVFYYQWILKLIKWIQKVIKKKIS</sequence>
<proteinExistence type="predicted"/>
<evidence type="ECO:0000313" key="2">
    <source>
        <dbReference type="EMBL" id="OUQ06193.1"/>
    </source>
</evidence>
<dbReference type="Proteomes" id="UP000196258">
    <property type="component" value="Unassembled WGS sequence"/>
</dbReference>
<keyword evidence="1" id="KW-0812">Transmembrane</keyword>
<dbReference type="EMBL" id="NFLB01000002">
    <property type="protein sequence ID" value="OUQ06193.1"/>
    <property type="molecule type" value="Genomic_DNA"/>
</dbReference>
<keyword evidence="1" id="KW-0472">Membrane</keyword>
<accession>A0A1Y4QPH9</accession>